<keyword evidence="2" id="KW-1185">Reference proteome</keyword>
<dbReference type="EMBL" id="JACHMD010000001">
    <property type="protein sequence ID" value="MBB4667029.1"/>
    <property type="molecule type" value="Genomic_DNA"/>
</dbReference>
<dbReference type="Proteomes" id="UP000573729">
    <property type="component" value="Unassembled WGS sequence"/>
</dbReference>
<accession>A0A7W7FL45</accession>
<protein>
    <submittedName>
        <fullName evidence="1">Uncharacterized protein</fullName>
    </submittedName>
</protein>
<proteinExistence type="predicted"/>
<reference evidence="1 2" key="1">
    <citation type="submission" date="2020-08" db="EMBL/GenBank/DDBJ databases">
        <title>Sequencing the genomes of 1000 actinobacteria strains.</title>
        <authorList>
            <person name="Klenk H.-P."/>
        </authorList>
    </citation>
    <scope>NUCLEOTIDE SEQUENCE [LARGE SCALE GENOMIC DNA]</scope>
    <source>
        <strain evidence="1 2">DSM 24947</strain>
    </source>
</reference>
<sequence>MALTTAEAIDALILSLPIKDERDIWRIEIVGTGVVRLYTVDRAVTSLPGRELARHDFDAWGHPTGNAVLPDDPAANRVIVGFDPAAEESEETATEAPSAPQGTLAVGVIAATGAAQAVAGAINAAADAEKAAAADAVRNQDVTA</sequence>
<name>A0A7W7FL45_9MICO</name>
<organism evidence="1 2">
    <name type="scientific">Microbacterium marinum</name>
    <dbReference type="NCBI Taxonomy" id="421115"/>
    <lineage>
        <taxon>Bacteria</taxon>
        <taxon>Bacillati</taxon>
        <taxon>Actinomycetota</taxon>
        <taxon>Actinomycetes</taxon>
        <taxon>Micrococcales</taxon>
        <taxon>Microbacteriaceae</taxon>
        <taxon>Microbacterium</taxon>
    </lineage>
</organism>
<dbReference type="RefSeq" id="WP_184217141.1">
    <property type="nucleotide sequence ID" value="NZ_JACHMD010000001.1"/>
</dbReference>
<evidence type="ECO:0000313" key="1">
    <source>
        <dbReference type="EMBL" id="MBB4667029.1"/>
    </source>
</evidence>
<dbReference type="AlphaFoldDB" id="A0A7W7FL45"/>
<comment type="caution">
    <text evidence="1">The sequence shown here is derived from an EMBL/GenBank/DDBJ whole genome shotgun (WGS) entry which is preliminary data.</text>
</comment>
<evidence type="ECO:0000313" key="2">
    <source>
        <dbReference type="Proteomes" id="UP000573729"/>
    </source>
</evidence>
<gene>
    <name evidence="1" type="ORF">BKA24_001738</name>
</gene>